<gene>
    <name evidence="1" type="ORF">RRF57_012657</name>
</gene>
<proteinExistence type="predicted"/>
<organism evidence="1 2">
    <name type="scientific">Xylaria bambusicola</name>
    <dbReference type="NCBI Taxonomy" id="326684"/>
    <lineage>
        <taxon>Eukaryota</taxon>
        <taxon>Fungi</taxon>
        <taxon>Dikarya</taxon>
        <taxon>Ascomycota</taxon>
        <taxon>Pezizomycotina</taxon>
        <taxon>Sordariomycetes</taxon>
        <taxon>Xylariomycetidae</taxon>
        <taxon>Xylariales</taxon>
        <taxon>Xylariaceae</taxon>
        <taxon>Xylaria</taxon>
    </lineage>
</organism>
<dbReference type="EMBL" id="JAWHQM010000085">
    <property type="protein sequence ID" value="KAK5636945.1"/>
    <property type="molecule type" value="Genomic_DNA"/>
</dbReference>
<sequence length="196" mass="21831">MPSRSPLGVALSKADDNPYLEGWRANDVRERGRAAQFSGLGSKQDRSFTHADFSRITAFLSYDFASILHLAYEFFSSFSTIGGQLSGWLCDGTPNQREAAALRSAKLTGLYPSSLPVSVASGNAGVDWEIAQSWEEELRKLDVKRPSSIQEIEKIANVDELLSCLKPWMLTNQDYSRLNLKGDHRWDLGRRGKNSS</sequence>
<protein>
    <submittedName>
        <fullName evidence="1">Uncharacterized protein</fullName>
    </submittedName>
</protein>
<evidence type="ECO:0000313" key="2">
    <source>
        <dbReference type="Proteomes" id="UP001305414"/>
    </source>
</evidence>
<accession>A0AAN7UQ10</accession>
<dbReference type="Proteomes" id="UP001305414">
    <property type="component" value="Unassembled WGS sequence"/>
</dbReference>
<comment type="caution">
    <text evidence="1">The sequence shown here is derived from an EMBL/GenBank/DDBJ whole genome shotgun (WGS) entry which is preliminary data.</text>
</comment>
<keyword evidence="2" id="KW-1185">Reference proteome</keyword>
<dbReference type="AlphaFoldDB" id="A0AAN7UQ10"/>
<name>A0AAN7UQ10_9PEZI</name>
<evidence type="ECO:0000313" key="1">
    <source>
        <dbReference type="EMBL" id="KAK5636945.1"/>
    </source>
</evidence>
<reference evidence="1 2" key="1">
    <citation type="submission" date="2023-10" db="EMBL/GenBank/DDBJ databases">
        <title>Draft genome sequence of Xylaria bambusicola isolate GMP-LS, the root and basal stem rot pathogen of sugarcane in Indonesia.</title>
        <authorList>
            <person name="Selvaraj P."/>
            <person name="Muralishankar V."/>
            <person name="Muruganantham S."/>
            <person name="Sp S."/>
            <person name="Haryani S."/>
            <person name="Lau K.J.X."/>
            <person name="Naqvi N.I."/>
        </authorList>
    </citation>
    <scope>NUCLEOTIDE SEQUENCE [LARGE SCALE GENOMIC DNA]</scope>
    <source>
        <strain evidence="1">GMP-LS</strain>
    </source>
</reference>